<dbReference type="SUPFAM" id="SSF55874">
    <property type="entry name" value="ATPase domain of HSP90 chaperone/DNA topoisomerase II/histidine kinase"/>
    <property type="match status" value="1"/>
</dbReference>
<gene>
    <name evidence="11" type="ORF">ATOP_13620</name>
</gene>
<keyword evidence="6 11" id="KW-0418">Kinase</keyword>
<dbReference type="GO" id="GO:0000155">
    <property type="term" value="F:phosphorelay sensor kinase activity"/>
    <property type="evidence" value="ECO:0007669"/>
    <property type="project" value="InterPro"/>
</dbReference>
<dbReference type="EC" id="2.7.13.3" evidence="3"/>
<keyword evidence="4" id="KW-0597">Phosphoprotein</keyword>
<evidence type="ECO:0000313" key="12">
    <source>
        <dbReference type="Proteomes" id="UP001055025"/>
    </source>
</evidence>
<evidence type="ECO:0000256" key="3">
    <source>
        <dbReference type="ARBA" id="ARBA00012438"/>
    </source>
</evidence>
<evidence type="ECO:0000256" key="7">
    <source>
        <dbReference type="ARBA" id="ARBA00023012"/>
    </source>
</evidence>
<accession>A0AAV5B360</accession>
<dbReference type="PROSITE" id="PS50109">
    <property type="entry name" value="HIS_KIN"/>
    <property type="match status" value="1"/>
</dbReference>
<comment type="catalytic activity">
    <reaction evidence="1">
        <text>ATP + protein L-histidine = ADP + protein N-phospho-L-histidine.</text>
        <dbReference type="EC" id="2.7.13.3"/>
    </reaction>
</comment>
<organism evidence="11 12">
    <name type="scientific">Granulimonas faecalis</name>
    <dbReference type="NCBI Taxonomy" id="2894155"/>
    <lineage>
        <taxon>Bacteria</taxon>
        <taxon>Bacillati</taxon>
        <taxon>Actinomycetota</taxon>
        <taxon>Coriobacteriia</taxon>
        <taxon>Coriobacteriales</taxon>
        <taxon>Kribbibacteriaceae</taxon>
        <taxon>Granulimonas</taxon>
    </lineage>
</organism>
<proteinExistence type="predicted"/>
<dbReference type="InterPro" id="IPR036890">
    <property type="entry name" value="HATPase_C_sf"/>
</dbReference>
<keyword evidence="9" id="KW-1133">Transmembrane helix</keyword>
<dbReference type="GO" id="GO:0004721">
    <property type="term" value="F:phosphoprotein phosphatase activity"/>
    <property type="evidence" value="ECO:0007669"/>
    <property type="project" value="TreeGrafter"/>
</dbReference>
<feature type="domain" description="Histidine kinase" evidence="10">
    <location>
        <begin position="189"/>
        <end position="404"/>
    </location>
</feature>
<keyword evidence="12" id="KW-1185">Reference proteome</keyword>
<dbReference type="InterPro" id="IPR004358">
    <property type="entry name" value="Sig_transdc_His_kin-like_C"/>
</dbReference>
<dbReference type="PRINTS" id="PR00344">
    <property type="entry name" value="BCTRLSENSOR"/>
</dbReference>
<dbReference type="AlphaFoldDB" id="A0AAV5B360"/>
<keyword evidence="9" id="KW-0812">Transmembrane</keyword>
<dbReference type="InterPro" id="IPR036097">
    <property type="entry name" value="HisK_dim/P_sf"/>
</dbReference>
<reference evidence="11" key="1">
    <citation type="journal article" date="2022" name="Int. J. Syst. Evol. Microbiol.">
        <title>Granulimonas faecalis gen. nov., sp. nov., and Leptogranulimonas caecicola gen. nov., sp. nov., novel lactate-producing Atopobiaceae bacteria isolated from mouse intestines, and an emended description of the family Atopobiaceae.</title>
        <authorList>
            <person name="Morinaga K."/>
            <person name="Kusada H."/>
            <person name="Sakamoto S."/>
            <person name="Murakami T."/>
            <person name="Toyoda A."/>
            <person name="Mori H."/>
            <person name="Meng X.Y."/>
            <person name="Takashino M."/>
            <person name="Murotomi K."/>
            <person name="Tamaki H."/>
        </authorList>
    </citation>
    <scope>NUCLEOTIDE SEQUENCE</scope>
    <source>
        <strain evidence="11">OPF53</strain>
    </source>
</reference>
<dbReference type="Proteomes" id="UP001055025">
    <property type="component" value="Unassembled WGS sequence"/>
</dbReference>
<evidence type="ECO:0000313" key="11">
    <source>
        <dbReference type="EMBL" id="GJM55707.1"/>
    </source>
</evidence>
<sequence>MIERLRRRFVAVAMAAATVVIVLVGLAISGAGLYGVCARADHVLSVIAANGGTIPRGTAGLDPETPFSARYFVVEVGPDGTAVGTDLSHVATVTAADVVAFARRASAASPGFSWYDGYRCLVTEDGQRRTAVFLDCRGGLASLETTALATVAVGAAADLLVYLFVRLFSARAIDPLVQAAQRQQRFVTDASHELKTPVTVIVTSLRVLEMEVGENRWIEKASRQAHSLARLVDDLVVLSRLEDEGAAVRERVDLSSLVAGVADDLADFASVEGHGLRAEVEPGVSVEADPRAVGTLLSVLLDNAVKYALPGGEVTLSLARVRRGAELRVSNPAEPLDPEALGRVFDRFYRPDEARSRETGGFGIGLAQAAGIVGAHGGTVRATQGPGADGANAFTVTVWLPAKGARA</sequence>
<dbReference type="Pfam" id="PF02518">
    <property type="entry name" value="HATPase_c"/>
    <property type="match status" value="1"/>
</dbReference>
<evidence type="ECO:0000259" key="10">
    <source>
        <dbReference type="PROSITE" id="PS50109"/>
    </source>
</evidence>
<comment type="subcellular location">
    <subcellularLocation>
        <location evidence="2">Cell membrane</location>
    </subcellularLocation>
</comment>
<dbReference type="InterPro" id="IPR005467">
    <property type="entry name" value="His_kinase_dom"/>
</dbReference>
<comment type="caution">
    <text evidence="11">The sequence shown here is derived from an EMBL/GenBank/DDBJ whole genome shotgun (WGS) entry which is preliminary data.</text>
</comment>
<keyword evidence="5" id="KW-0808">Transferase</keyword>
<evidence type="ECO:0000256" key="2">
    <source>
        <dbReference type="ARBA" id="ARBA00004236"/>
    </source>
</evidence>
<dbReference type="EMBL" id="BQKC01000001">
    <property type="protein sequence ID" value="GJM55707.1"/>
    <property type="molecule type" value="Genomic_DNA"/>
</dbReference>
<evidence type="ECO:0000256" key="1">
    <source>
        <dbReference type="ARBA" id="ARBA00000085"/>
    </source>
</evidence>
<dbReference type="Gene3D" id="3.30.565.10">
    <property type="entry name" value="Histidine kinase-like ATPase, C-terminal domain"/>
    <property type="match status" value="1"/>
</dbReference>
<dbReference type="SUPFAM" id="SSF47384">
    <property type="entry name" value="Homodimeric domain of signal transducing histidine kinase"/>
    <property type="match status" value="1"/>
</dbReference>
<dbReference type="PANTHER" id="PTHR45453">
    <property type="entry name" value="PHOSPHATE REGULON SENSOR PROTEIN PHOR"/>
    <property type="match status" value="1"/>
</dbReference>
<dbReference type="SMART" id="SM00387">
    <property type="entry name" value="HATPase_c"/>
    <property type="match status" value="1"/>
</dbReference>
<dbReference type="GO" id="GO:0016036">
    <property type="term" value="P:cellular response to phosphate starvation"/>
    <property type="evidence" value="ECO:0007669"/>
    <property type="project" value="TreeGrafter"/>
</dbReference>
<dbReference type="CDD" id="cd00082">
    <property type="entry name" value="HisKA"/>
    <property type="match status" value="1"/>
</dbReference>
<name>A0AAV5B360_9ACTN</name>
<dbReference type="GO" id="GO:0005886">
    <property type="term" value="C:plasma membrane"/>
    <property type="evidence" value="ECO:0007669"/>
    <property type="project" value="UniProtKB-SubCell"/>
</dbReference>
<dbReference type="SMART" id="SM00388">
    <property type="entry name" value="HisKA"/>
    <property type="match status" value="1"/>
</dbReference>
<dbReference type="PANTHER" id="PTHR45453:SF1">
    <property type="entry name" value="PHOSPHATE REGULON SENSOR PROTEIN PHOR"/>
    <property type="match status" value="1"/>
</dbReference>
<evidence type="ECO:0000256" key="5">
    <source>
        <dbReference type="ARBA" id="ARBA00022679"/>
    </source>
</evidence>
<dbReference type="InterPro" id="IPR003594">
    <property type="entry name" value="HATPase_dom"/>
</dbReference>
<dbReference type="InterPro" id="IPR050351">
    <property type="entry name" value="BphY/WalK/GraS-like"/>
</dbReference>
<evidence type="ECO:0000256" key="9">
    <source>
        <dbReference type="SAM" id="Phobius"/>
    </source>
</evidence>
<feature type="transmembrane region" description="Helical" evidence="9">
    <location>
        <begin position="12"/>
        <end position="36"/>
    </location>
</feature>
<keyword evidence="7" id="KW-0902">Two-component regulatory system</keyword>
<evidence type="ECO:0000256" key="8">
    <source>
        <dbReference type="ARBA" id="ARBA00039401"/>
    </source>
</evidence>
<dbReference type="RefSeq" id="WP_265590893.1">
    <property type="nucleotide sequence ID" value="NZ_BQKC01000001.1"/>
</dbReference>
<protein>
    <recommendedName>
        <fullName evidence="8">Sensor-like histidine kinase SenX3</fullName>
        <ecNumber evidence="3">2.7.13.3</ecNumber>
    </recommendedName>
</protein>
<dbReference type="Gene3D" id="1.10.287.130">
    <property type="match status" value="1"/>
</dbReference>
<evidence type="ECO:0000256" key="4">
    <source>
        <dbReference type="ARBA" id="ARBA00022553"/>
    </source>
</evidence>
<evidence type="ECO:0000256" key="6">
    <source>
        <dbReference type="ARBA" id="ARBA00022777"/>
    </source>
</evidence>
<keyword evidence="9" id="KW-0472">Membrane</keyword>
<dbReference type="Pfam" id="PF00512">
    <property type="entry name" value="HisKA"/>
    <property type="match status" value="1"/>
</dbReference>
<dbReference type="InterPro" id="IPR003661">
    <property type="entry name" value="HisK_dim/P_dom"/>
</dbReference>